<gene>
    <name evidence="3" type="ORF">R3P38DRAFT_1293997</name>
</gene>
<evidence type="ECO:0000313" key="4">
    <source>
        <dbReference type="Proteomes" id="UP001362999"/>
    </source>
</evidence>
<dbReference type="Pfam" id="PF18885">
    <property type="entry name" value="DUF5648"/>
    <property type="match status" value="1"/>
</dbReference>
<protein>
    <recommendedName>
        <fullName evidence="2">DUF5648 domain-containing protein</fullName>
    </recommendedName>
</protein>
<feature type="chain" id="PRO_5043967826" description="DUF5648 domain-containing protein" evidence="1">
    <location>
        <begin position="17"/>
        <end position="181"/>
    </location>
</feature>
<proteinExistence type="predicted"/>
<dbReference type="Proteomes" id="UP001362999">
    <property type="component" value="Unassembled WGS sequence"/>
</dbReference>
<keyword evidence="1" id="KW-0732">Signal</keyword>
<sequence length="181" mass="19721">MKSFISLLFAAALVVASPINIAERDECGNTIVPFYRLYNSATGDHFYTDVASEAVSTASKDGYVLEGVAAGVFFNQQGTTLPLYRLWSSGAHDHFYTTDPVERDFYTTNNGYKWEGTAALVYTSQICGSVPLYRLYATTVKDHFYTTSATERATALGLGFVDQGIAGYMPVRGVVSGETVN</sequence>
<comment type="caution">
    <text evidence="3">The sequence shown here is derived from an EMBL/GenBank/DDBJ whole genome shotgun (WGS) entry which is preliminary data.</text>
</comment>
<keyword evidence="4" id="KW-1185">Reference proteome</keyword>
<accession>A0AAW0AX39</accession>
<dbReference type="AlphaFoldDB" id="A0AAW0AX39"/>
<feature type="signal peptide" evidence="1">
    <location>
        <begin position="1"/>
        <end position="16"/>
    </location>
</feature>
<evidence type="ECO:0000256" key="1">
    <source>
        <dbReference type="SAM" id="SignalP"/>
    </source>
</evidence>
<evidence type="ECO:0000259" key="2">
    <source>
        <dbReference type="Pfam" id="PF18885"/>
    </source>
</evidence>
<feature type="domain" description="DUF5648" evidence="2">
    <location>
        <begin position="33"/>
        <end position="169"/>
    </location>
</feature>
<dbReference type="InterPro" id="IPR043708">
    <property type="entry name" value="DUF5648"/>
</dbReference>
<name>A0AAW0AX39_9AGAR</name>
<organism evidence="3 4">
    <name type="scientific">Favolaschia claudopus</name>
    <dbReference type="NCBI Taxonomy" id="2862362"/>
    <lineage>
        <taxon>Eukaryota</taxon>
        <taxon>Fungi</taxon>
        <taxon>Dikarya</taxon>
        <taxon>Basidiomycota</taxon>
        <taxon>Agaricomycotina</taxon>
        <taxon>Agaricomycetes</taxon>
        <taxon>Agaricomycetidae</taxon>
        <taxon>Agaricales</taxon>
        <taxon>Marasmiineae</taxon>
        <taxon>Mycenaceae</taxon>
        <taxon>Favolaschia</taxon>
    </lineage>
</organism>
<evidence type="ECO:0000313" key="3">
    <source>
        <dbReference type="EMBL" id="KAK7018175.1"/>
    </source>
</evidence>
<reference evidence="3 4" key="1">
    <citation type="journal article" date="2024" name="J Genomics">
        <title>Draft genome sequencing and assembly of Favolaschia claudopus CIRM-BRFM 2984 isolated from oak limbs.</title>
        <authorList>
            <person name="Navarro D."/>
            <person name="Drula E."/>
            <person name="Chaduli D."/>
            <person name="Cazenave R."/>
            <person name="Ahrendt S."/>
            <person name="Wang J."/>
            <person name="Lipzen A."/>
            <person name="Daum C."/>
            <person name="Barry K."/>
            <person name="Grigoriev I.V."/>
            <person name="Favel A."/>
            <person name="Rosso M.N."/>
            <person name="Martin F."/>
        </authorList>
    </citation>
    <scope>NUCLEOTIDE SEQUENCE [LARGE SCALE GENOMIC DNA]</scope>
    <source>
        <strain evidence="3 4">CIRM-BRFM 2984</strain>
    </source>
</reference>
<dbReference type="EMBL" id="JAWWNJ010000046">
    <property type="protein sequence ID" value="KAK7018175.1"/>
    <property type="molecule type" value="Genomic_DNA"/>
</dbReference>